<evidence type="ECO:0000256" key="1">
    <source>
        <dbReference type="SAM" id="MobiDB-lite"/>
    </source>
</evidence>
<feature type="region of interest" description="Disordered" evidence="1">
    <location>
        <begin position="419"/>
        <end position="438"/>
    </location>
</feature>
<reference evidence="2" key="1">
    <citation type="journal article" date="2021" name="Proc. Natl. Acad. Sci. U.S.A.">
        <title>Three genomes in the algal genus Volvox reveal the fate of a haploid sex-determining region after a transition to homothallism.</title>
        <authorList>
            <person name="Yamamoto K."/>
            <person name="Hamaji T."/>
            <person name="Kawai-Toyooka H."/>
            <person name="Matsuzaki R."/>
            <person name="Takahashi F."/>
            <person name="Nishimura Y."/>
            <person name="Kawachi M."/>
            <person name="Noguchi H."/>
            <person name="Minakuchi Y."/>
            <person name="Umen J.G."/>
            <person name="Toyoda A."/>
            <person name="Nozaki H."/>
        </authorList>
    </citation>
    <scope>NUCLEOTIDE SEQUENCE</scope>
    <source>
        <strain evidence="2">NIES-3780</strain>
    </source>
</reference>
<feature type="region of interest" description="Disordered" evidence="1">
    <location>
        <begin position="817"/>
        <end position="883"/>
    </location>
</feature>
<dbReference type="EMBL" id="BNCO01000027">
    <property type="protein sequence ID" value="GIL57428.1"/>
    <property type="molecule type" value="Genomic_DNA"/>
</dbReference>
<feature type="region of interest" description="Disordered" evidence="1">
    <location>
        <begin position="765"/>
        <end position="787"/>
    </location>
</feature>
<feature type="compositionally biased region" description="Low complexity" evidence="1">
    <location>
        <begin position="178"/>
        <end position="191"/>
    </location>
</feature>
<organism evidence="2 3">
    <name type="scientific">Volvox africanus</name>
    <dbReference type="NCBI Taxonomy" id="51714"/>
    <lineage>
        <taxon>Eukaryota</taxon>
        <taxon>Viridiplantae</taxon>
        <taxon>Chlorophyta</taxon>
        <taxon>core chlorophytes</taxon>
        <taxon>Chlorophyceae</taxon>
        <taxon>CS clade</taxon>
        <taxon>Chlamydomonadales</taxon>
        <taxon>Volvocaceae</taxon>
        <taxon>Volvox</taxon>
    </lineage>
</organism>
<accession>A0A8J4F5L7</accession>
<evidence type="ECO:0000313" key="2">
    <source>
        <dbReference type="EMBL" id="GIL57428.1"/>
    </source>
</evidence>
<dbReference type="AlphaFoldDB" id="A0A8J4F5L7"/>
<feature type="compositionally biased region" description="Low complexity" evidence="1">
    <location>
        <begin position="496"/>
        <end position="511"/>
    </location>
</feature>
<feature type="region of interest" description="Disordered" evidence="1">
    <location>
        <begin position="267"/>
        <end position="287"/>
    </location>
</feature>
<feature type="region of interest" description="Disordered" evidence="1">
    <location>
        <begin position="489"/>
        <end position="612"/>
    </location>
</feature>
<dbReference type="Proteomes" id="UP000747399">
    <property type="component" value="Unassembled WGS sequence"/>
</dbReference>
<keyword evidence="3" id="KW-1185">Reference proteome</keyword>
<sequence>MAASSTPLSASLVELVTVTPRPLPRTIARVQQRKPQSLSLPILTASAMPYITATATAPAAAVRRSASIATARVTHGLSKGIASHVSTPLHLGLALGPTPRGIAVLARYFSESHSFREPGGETPSTAAAVSPPPTASSSGEAGAGTSAPGSEVNQAHESNAVPFVASTRQRHQHYTVGAPAQREARAAASASAKRHGVGSAAGLGGREEAEAYAGLDEEIRRRAQVLRQAMFRRAEQRAIGLHPSTVAEDLAAEATVPYGAADSLDPLNVRGDEGEAAGAPSRGAGAHGGLAVESVDQETGGFTTSQPVVDPAYDDVGRAIREEHGSRGHGRHFSLLAAEVRARKAATAEDLRGHVLDASPELQDTYKVFGIPYKSAWIHRGGAAGGTLAVSEEDVEALLEAVPFGPDGAVLIEGADLPPEESSALADPLSPSSSTVASAATDPLDAALDALEHREVLELLEGGAVAAVTASTDTDFTAISNVMPSPLAATFPTAQPPGSSTPNASATASSSHDNSGLREPRSAAGNVRKSTRPGGSGSAAAAAAAAAAGTQRARSASPRHRLTQFTARNSRARHATHPSSSDSPPVRHTSPDIQEKDLVHRQHRSRLRSRAVPSTVAAVMAARAVRGSTGANAKDADAALRQKVEEDRAEKAAVKDAAGSADSARWVRQILTYNTSPDMLDEDLEPTAATASSSSSINATGTTNTTTDNDAASGGLASASKHPQVPPKSIEGRLGEMAAEATEPHMSGPAASQAAVRVETAARAMVHPSLSPQPPPSTTGDSRRLRSLGDVDRQFIDLDTASGWDEQAHDLRTAMRSTIPNSNRSSESRQATQSPGTHGTSGSLQPETIGIHGTAAGPGVGSGGCGSGAGGDGGGGGGGGGSRQPVTVLRVECVPSQTYGLARTAAVLAADGKLTLLARPTGPSRERVRAALKLLHMAPGSRDFETSAAEAAAAAANNDEHTAAAVTGAAIAAAMAAAVGTPGMEMEAQLRLPSPVASIDERDLQPGLVLGQSEIDPAEVPAEPNFPLDSSWTERRDHHDPHDPHITEPMMEVEGHMLGLQANMWHEDYDEVMGQIYDGQRSGWSEDAVNGVFHSDVY</sequence>
<feature type="compositionally biased region" description="Low complexity" evidence="1">
    <location>
        <begin position="122"/>
        <end position="151"/>
    </location>
</feature>
<feature type="region of interest" description="Disordered" evidence="1">
    <location>
        <begin position="167"/>
        <end position="202"/>
    </location>
</feature>
<gene>
    <name evidence="2" type="ORF">Vafri_12658</name>
</gene>
<evidence type="ECO:0000313" key="3">
    <source>
        <dbReference type="Proteomes" id="UP000747399"/>
    </source>
</evidence>
<feature type="region of interest" description="Disordered" evidence="1">
    <location>
        <begin position="114"/>
        <end position="153"/>
    </location>
</feature>
<proteinExistence type="predicted"/>
<feature type="compositionally biased region" description="Low complexity" evidence="1">
    <location>
        <begin position="538"/>
        <end position="556"/>
    </location>
</feature>
<feature type="region of interest" description="Disordered" evidence="1">
    <location>
        <begin position="678"/>
        <end position="729"/>
    </location>
</feature>
<protein>
    <submittedName>
        <fullName evidence="2">Uncharacterized protein</fullName>
    </submittedName>
</protein>
<name>A0A8J4F5L7_9CHLO</name>
<feature type="compositionally biased region" description="Low complexity" evidence="1">
    <location>
        <begin position="422"/>
        <end position="438"/>
    </location>
</feature>
<feature type="compositionally biased region" description="Polar residues" evidence="1">
    <location>
        <begin position="817"/>
        <end position="846"/>
    </location>
</feature>
<feature type="compositionally biased region" description="Basic and acidic residues" evidence="1">
    <location>
        <begin position="589"/>
        <end position="600"/>
    </location>
</feature>
<feature type="compositionally biased region" description="Low complexity" evidence="1">
    <location>
        <begin position="687"/>
        <end position="714"/>
    </location>
</feature>
<feature type="compositionally biased region" description="Gly residues" evidence="1">
    <location>
        <begin position="856"/>
        <end position="882"/>
    </location>
</feature>
<comment type="caution">
    <text evidence="2">The sequence shown here is derived from an EMBL/GenBank/DDBJ whole genome shotgun (WGS) entry which is preliminary data.</text>
</comment>